<dbReference type="PROSITE" id="PS00356">
    <property type="entry name" value="HTH_LACI_1"/>
    <property type="match status" value="1"/>
</dbReference>
<dbReference type="InterPro" id="IPR000843">
    <property type="entry name" value="HTH_LacI"/>
</dbReference>
<dbReference type="PROSITE" id="PS50932">
    <property type="entry name" value="HTH_LACI_2"/>
    <property type="match status" value="1"/>
</dbReference>
<dbReference type="InterPro" id="IPR028082">
    <property type="entry name" value="Peripla_BP_I"/>
</dbReference>
<protein>
    <submittedName>
        <fullName evidence="5">Transcriptional regulator, LacI family</fullName>
    </submittedName>
</protein>
<feature type="domain" description="HTH lacI-type" evidence="4">
    <location>
        <begin position="6"/>
        <end position="53"/>
    </location>
</feature>
<dbReference type="GO" id="GO:0003700">
    <property type="term" value="F:DNA-binding transcription factor activity"/>
    <property type="evidence" value="ECO:0007669"/>
    <property type="project" value="TreeGrafter"/>
</dbReference>
<evidence type="ECO:0000313" key="5">
    <source>
        <dbReference type="EMBL" id="ABG13995.1"/>
    </source>
</evidence>
<dbReference type="CDD" id="cd01575">
    <property type="entry name" value="PBP1_GntR"/>
    <property type="match status" value="1"/>
</dbReference>
<dbReference type="PANTHER" id="PTHR30146:SF37">
    <property type="entry name" value="HTH-TYPE TRANSCRIPTIONAL REGULATOR IDNR"/>
    <property type="match status" value="1"/>
</dbReference>
<dbReference type="RefSeq" id="WP_002210260.1">
    <property type="nucleotide sequence ID" value="NC_008150.1"/>
</dbReference>
<evidence type="ECO:0000256" key="3">
    <source>
        <dbReference type="ARBA" id="ARBA00023163"/>
    </source>
</evidence>
<dbReference type="EMBL" id="CP000308">
    <property type="protein sequence ID" value="ABG13995.1"/>
    <property type="molecule type" value="Genomic_DNA"/>
</dbReference>
<dbReference type="KEGG" id="ypa:YPA_2029"/>
<evidence type="ECO:0000256" key="1">
    <source>
        <dbReference type="ARBA" id="ARBA00023015"/>
    </source>
</evidence>
<dbReference type="PANTHER" id="PTHR30146">
    <property type="entry name" value="LACI-RELATED TRANSCRIPTIONAL REPRESSOR"/>
    <property type="match status" value="1"/>
</dbReference>
<dbReference type="SUPFAM" id="SSF53822">
    <property type="entry name" value="Periplasmic binding protein-like I"/>
    <property type="match status" value="1"/>
</dbReference>
<dbReference type="Pfam" id="PF00532">
    <property type="entry name" value="Peripla_BP_1"/>
    <property type="match status" value="1"/>
</dbReference>
<dbReference type="Gene3D" id="3.40.50.2300">
    <property type="match status" value="2"/>
</dbReference>
<dbReference type="SMART" id="SM00354">
    <property type="entry name" value="HTH_LACI"/>
    <property type="match status" value="1"/>
</dbReference>
<proteinExistence type="predicted"/>
<reference evidence="5 6" key="1">
    <citation type="journal article" date="2006" name="J. Bacteriol.">
        <title>Complete genome sequence of Yersinia pestis strains Antiqua and Nepal516: evidence of gene reduction in an emerging pathogen.</title>
        <authorList>
            <person name="Chain P.S."/>
            <person name="Hu P."/>
            <person name="Malfatti S.A."/>
            <person name="Radnedge L."/>
            <person name="Larimer F."/>
            <person name="Vergez L.M."/>
            <person name="Worsham P."/>
            <person name="Chu M.C."/>
            <person name="Andersen G.L."/>
        </authorList>
    </citation>
    <scope>NUCLEOTIDE SEQUENCE [LARGE SCALE GENOMIC DNA]</scope>
    <source>
        <strain evidence="5 6">Antiqua</strain>
    </source>
</reference>
<dbReference type="InterPro" id="IPR010982">
    <property type="entry name" value="Lambda_DNA-bd_dom_sf"/>
</dbReference>
<gene>
    <name evidence="5" type="ordered locus">YPA_2029</name>
</gene>
<accession>A0A0E1NT61</accession>
<dbReference type="GO" id="GO:0000976">
    <property type="term" value="F:transcription cis-regulatory region binding"/>
    <property type="evidence" value="ECO:0007669"/>
    <property type="project" value="TreeGrafter"/>
</dbReference>
<dbReference type="HOGENOM" id="CLU_037628_6_3_6"/>
<keyword evidence="3" id="KW-0804">Transcription</keyword>
<keyword evidence="1" id="KW-0805">Transcription regulation</keyword>
<dbReference type="InterPro" id="IPR001761">
    <property type="entry name" value="Peripla_BP/Lac1_sug-bd_dom"/>
</dbReference>
<keyword evidence="2" id="KW-0238">DNA-binding</keyword>
<evidence type="ECO:0000259" key="4">
    <source>
        <dbReference type="PROSITE" id="PS50932"/>
    </source>
</evidence>
<evidence type="ECO:0000256" key="2">
    <source>
        <dbReference type="ARBA" id="ARBA00023125"/>
    </source>
</evidence>
<organism evidence="5 6">
    <name type="scientific">Yersinia pestis bv. Antiqua (strain Antiqua)</name>
    <dbReference type="NCBI Taxonomy" id="360102"/>
    <lineage>
        <taxon>Bacteria</taxon>
        <taxon>Pseudomonadati</taxon>
        <taxon>Pseudomonadota</taxon>
        <taxon>Gammaproteobacteria</taxon>
        <taxon>Enterobacterales</taxon>
        <taxon>Yersiniaceae</taxon>
        <taxon>Yersinia</taxon>
    </lineage>
</organism>
<dbReference type="CDD" id="cd01392">
    <property type="entry name" value="HTH_LacI"/>
    <property type="match status" value="1"/>
</dbReference>
<dbReference type="PATRIC" id="fig|360102.15.peg.654"/>
<dbReference type="GeneID" id="57976152"/>
<dbReference type="Gene3D" id="1.10.260.40">
    <property type="entry name" value="lambda repressor-like DNA-binding domains"/>
    <property type="match status" value="1"/>
</dbReference>
<dbReference type="Proteomes" id="UP000001971">
    <property type="component" value="Chromosome"/>
</dbReference>
<name>A0A0E1NT61_YERPA</name>
<sequence length="330" mass="36195">MKNQRVTLQDIALLAGVTKMTVSRYLRMPEKVAPETGERIAQVMAEVNYSADPESETSLNQKSPRIGILVPSFNNQIFSDLLAGIESITVANGYQTLVVNYNYNKAREEEQIINLLSCQISGLILTDSEHTLRADKYLNAAEIPIAQVMELEPQENRITVGFNNYQAAYDMTTTLLASGKQHIVYFGSMSDARDRKRYQGYSQAVTDAGFTPLHITPNKVSSVSIGAGMLALARQMYPDVDAIFCTNDDMAVGVLQECLKLGVAIPAEMAISGFHGLDIGQATTPILASVTTPRFEMGKVAAEILIKKIKKIPTIEQVDLHYRISLGGTI</sequence>
<dbReference type="Pfam" id="PF00356">
    <property type="entry name" value="LacI"/>
    <property type="match status" value="1"/>
</dbReference>
<evidence type="ECO:0000313" key="6">
    <source>
        <dbReference type="Proteomes" id="UP000001971"/>
    </source>
</evidence>
<dbReference type="SUPFAM" id="SSF47413">
    <property type="entry name" value="lambda repressor-like DNA-binding domains"/>
    <property type="match status" value="1"/>
</dbReference>
<dbReference type="AlphaFoldDB" id="A0A0E1NT61"/>